<dbReference type="PANTHER" id="PTHR18929">
    <property type="entry name" value="PROTEIN DISULFIDE ISOMERASE"/>
    <property type="match status" value="1"/>
</dbReference>
<evidence type="ECO:0000256" key="11">
    <source>
        <dbReference type="PIRSR" id="PIRSR605792-51"/>
    </source>
</evidence>
<evidence type="ECO:0000256" key="3">
    <source>
        <dbReference type="ARBA" id="ARBA00006347"/>
    </source>
</evidence>
<feature type="disulfide bond" description="Redox-active" evidence="11">
    <location>
        <begin position="51"/>
        <end position="54"/>
    </location>
</feature>
<keyword evidence="8 11" id="KW-1015">Disulfide bond</keyword>
<reference evidence="17 18" key="1">
    <citation type="journal article" date="2018" name="Nat. Ecol. Evol.">
        <title>Genomic signatures of mitonuclear coevolution across populations of Tigriopus californicus.</title>
        <authorList>
            <person name="Barreto F.S."/>
            <person name="Watson E.T."/>
            <person name="Lima T.G."/>
            <person name="Willett C.S."/>
            <person name="Edmands S."/>
            <person name="Li W."/>
            <person name="Burton R.S."/>
        </authorList>
    </citation>
    <scope>NUCLEOTIDE SEQUENCE [LARGE SCALE GENOMIC DNA]</scope>
    <source>
        <strain evidence="17 18">San Diego</strain>
    </source>
</reference>
<dbReference type="OMA" id="TRESANM"/>
<evidence type="ECO:0000256" key="5">
    <source>
        <dbReference type="ARBA" id="ARBA00022729"/>
    </source>
</evidence>
<evidence type="ECO:0000259" key="16">
    <source>
        <dbReference type="PROSITE" id="PS51352"/>
    </source>
</evidence>
<keyword evidence="18" id="KW-1185">Reference proteome</keyword>
<dbReference type="GO" id="GO:0034976">
    <property type="term" value="P:response to endoplasmic reticulum stress"/>
    <property type="evidence" value="ECO:0007669"/>
    <property type="project" value="TreeGrafter"/>
</dbReference>
<evidence type="ECO:0000256" key="4">
    <source>
        <dbReference type="ARBA" id="ARBA00012723"/>
    </source>
</evidence>
<dbReference type="AlphaFoldDB" id="A0A553NP73"/>
<dbReference type="InterPro" id="IPR017937">
    <property type="entry name" value="Thioredoxin_CS"/>
</dbReference>
<evidence type="ECO:0000256" key="12">
    <source>
        <dbReference type="RuleBase" id="RU004208"/>
    </source>
</evidence>
<dbReference type="PROSITE" id="PS00194">
    <property type="entry name" value="THIOREDOXIN_1"/>
    <property type="match status" value="2"/>
</dbReference>
<evidence type="ECO:0000313" key="17">
    <source>
        <dbReference type="EMBL" id="TRY67207.1"/>
    </source>
</evidence>
<protein>
    <recommendedName>
        <fullName evidence="4 13">Protein disulfide-isomerase</fullName>
        <ecNumber evidence="4 13">5.3.4.1</ecNumber>
    </recommendedName>
</protein>
<dbReference type="GO" id="GO:0005788">
    <property type="term" value="C:endoplasmic reticulum lumen"/>
    <property type="evidence" value="ECO:0007669"/>
    <property type="project" value="UniProtKB-SubCell"/>
</dbReference>
<evidence type="ECO:0000256" key="10">
    <source>
        <dbReference type="ARBA" id="ARBA00023284"/>
    </source>
</evidence>
<dbReference type="CDD" id="cd02981">
    <property type="entry name" value="PDI_b_family"/>
    <property type="match status" value="1"/>
</dbReference>
<dbReference type="FunFam" id="3.40.30.10:FF:000042">
    <property type="entry name" value="protein disulfide-isomerase A2"/>
    <property type="match status" value="1"/>
</dbReference>
<dbReference type="CDD" id="cd02982">
    <property type="entry name" value="PDI_b'_family"/>
    <property type="match status" value="1"/>
</dbReference>
<comment type="similarity">
    <text evidence="3 12">Belongs to the protein disulfide isomerase family.</text>
</comment>
<proteinExistence type="inferred from homology"/>
<keyword evidence="9 13" id="KW-0413">Isomerase</keyword>
<dbReference type="STRING" id="6832.A0A553NP73"/>
<evidence type="ECO:0000256" key="13">
    <source>
        <dbReference type="RuleBase" id="RU361130"/>
    </source>
</evidence>
<dbReference type="InterPro" id="IPR013766">
    <property type="entry name" value="Thioredoxin_domain"/>
</dbReference>
<dbReference type="NCBIfam" id="TIGR01130">
    <property type="entry name" value="ER_PDI_fam"/>
    <property type="match status" value="1"/>
</dbReference>
<dbReference type="PROSITE" id="PS51352">
    <property type="entry name" value="THIOREDOXIN_2"/>
    <property type="match status" value="2"/>
</dbReference>
<evidence type="ECO:0000256" key="7">
    <source>
        <dbReference type="ARBA" id="ARBA00022824"/>
    </source>
</evidence>
<keyword evidence="5 15" id="KW-0732">Signal</keyword>
<feature type="signal peptide" evidence="15">
    <location>
        <begin position="1"/>
        <end position="15"/>
    </location>
</feature>
<sequence>MNLLLCFVIVGLAQGAEIELDNGVLVLTQGNFDDAIKENELILVEFYAPWCGHCKSLAPEYEKAAKSLSESESPIKLAKVDATIEKELGTRFGVQGYPTLKFFKNGSPKDFNGPRDAEGIVSWLNKKMGPPAKEITTVEEAKAVTDKNNIVVIGFFKKQEAEEAKEFLKTADDDDETTYLITSETKVWDDYKVKKDSIVIIKKFDEGKTTYEGKIKSEDIKKWVAVESLPLISEFVQDQLNKIFGSEIKVHLLLLSPKTGENYEAQMAAMKPVAKANKGKIIFVHVDSENNETAQVLEFFGLKKDDLPKYVILELEKNAKYVSDNTNVVEKEIAQFVSDFFANKLVKTLKSAEIPEDWDKEAVKVLVGKNFKDVALDKSKNVFVEFYAPWCGHCKSLAPIWDKLGEHFKDSKDVIIAKMDSIDNEVEEAEVQGFPTLKLFKKDTNEIVDYAGKRELDDLVKFIESGGEQTTETPPLEEGEQEIDDEEEKEEEEEEEDENKKDEL</sequence>
<evidence type="ECO:0000313" key="18">
    <source>
        <dbReference type="Proteomes" id="UP000318571"/>
    </source>
</evidence>
<dbReference type="EC" id="5.3.4.1" evidence="4 13"/>
<keyword evidence="6" id="KW-0677">Repeat</keyword>
<dbReference type="FunFam" id="3.40.30.10:FF:000027">
    <property type="entry name" value="protein disulfide-isomerase A2"/>
    <property type="match status" value="1"/>
</dbReference>
<evidence type="ECO:0000256" key="15">
    <source>
        <dbReference type="SAM" id="SignalP"/>
    </source>
</evidence>
<dbReference type="CDD" id="cd02961">
    <property type="entry name" value="PDI_a_family"/>
    <property type="match status" value="1"/>
</dbReference>
<dbReference type="InterPro" id="IPR005788">
    <property type="entry name" value="PDI_thioredoxin-like_dom"/>
</dbReference>
<feature type="domain" description="Thioredoxin" evidence="16">
    <location>
        <begin position="343"/>
        <end position="468"/>
    </location>
</feature>
<comment type="catalytic activity">
    <reaction evidence="1 13">
        <text>Catalyzes the rearrangement of -S-S- bonds in proteins.</text>
        <dbReference type="EC" id="5.3.4.1"/>
    </reaction>
</comment>
<dbReference type="GO" id="GO:0003756">
    <property type="term" value="F:protein disulfide isomerase activity"/>
    <property type="evidence" value="ECO:0007669"/>
    <property type="project" value="UniProtKB-EC"/>
</dbReference>
<comment type="subcellular location">
    <subcellularLocation>
        <location evidence="2">Endoplasmic reticulum lumen</location>
    </subcellularLocation>
</comment>
<dbReference type="Gene3D" id="3.40.30.10">
    <property type="entry name" value="Glutaredoxin"/>
    <property type="match status" value="4"/>
</dbReference>
<keyword evidence="10 11" id="KW-0676">Redox-active center</keyword>
<dbReference type="NCBIfam" id="TIGR01126">
    <property type="entry name" value="pdi_dom"/>
    <property type="match status" value="2"/>
</dbReference>
<dbReference type="PANTHER" id="PTHR18929:SF240">
    <property type="entry name" value="PROTEIN DISULFIDE-ISOMERASE"/>
    <property type="match status" value="1"/>
</dbReference>
<name>A0A553NP73_TIGCA</name>
<evidence type="ECO:0000256" key="1">
    <source>
        <dbReference type="ARBA" id="ARBA00001182"/>
    </source>
</evidence>
<dbReference type="GO" id="GO:0006457">
    <property type="term" value="P:protein folding"/>
    <property type="evidence" value="ECO:0007669"/>
    <property type="project" value="TreeGrafter"/>
</dbReference>
<dbReference type="Pfam" id="PF13848">
    <property type="entry name" value="Thioredoxin_6"/>
    <property type="match status" value="1"/>
</dbReference>
<evidence type="ECO:0000256" key="14">
    <source>
        <dbReference type="SAM" id="MobiDB-lite"/>
    </source>
</evidence>
<feature type="region of interest" description="Disordered" evidence="14">
    <location>
        <begin position="463"/>
        <end position="504"/>
    </location>
</feature>
<accession>A0A553NP73</accession>
<dbReference type="InterPro" id="IPR005792">
    <property type="entry name" value="Prot_disulphide_isomerase"/>
</dbReference>
<feature type="chain" id="PRO_5021784483" description="Protein disulfide-isomerase" evidence="15">
    <location>
        <begin position="16"/>
        <end position="504"/>
    </location>
</feature>
<feature type="disulfide bond" description="Redox-active" evidence="11">
    <location>
        <begin position="391"/>
        <end position="394"/>
    </location>
</feature>
<feature type="domain" description="Thioredoxin" evidence="16">
    <location>
        <begin position="7"/>
        <end position="129"/>
    </location>
</feature>
<evidence type="ECO:0000256" key="6">
    <source>
        <dbReference type="ARBA" id="ARBA00022737"/>
    </source>
</evidence>
<dbReference type="CDD" id="cd02995">
    <property type="entry name" value="PDI_a_PDI_a'_C"/>
    <property type="match status" value="1"/>
</dbReference>
<dbReference type="InterPro" id="IPR036249">
    <property type="entry name" value="Thioredoxin-like_sf"/>
</dbReference>
<gene>
    <name evidence="17" type="ORF">TCAL_02918</name>
</gene>
<dbReference type="FunFam" id="3.40.30.10:FF:000023">
    <property type="entry name" value="Protein disulfide-isomerase"/>
    <property type="match status" value="1"/>
</dbReference>
<keyword evidence="7" id="KW-0256">Endoplasmic reticulum</keyword>
<comment type="caution">
    <text evidence="17">The sequence shown here is derived from an EMBL/GenBank/DDBJ whole genome shotgun (WGS) entry which is preliminary data.</text>
</comment>
<evidence type="ECO:0000256" key="9">
    <source>
        <dbReference type="ARBA" id="ARBA00023235"/>
    </source>
</evidence>
<evidence type="ECO:0000256" key="2">
    <source>
        <dbReference type="ARBA" id="ARBA00004319"/>
    </source>
</evidence>
<dbReference type="Proteomes" id="UP000318571">
    <property type="component" value="Chromosome 4"/>
</dbReference>
<organism evidence="17 18">
    <name type="scientific">Tigriopus californicus</name>
    <name type="common">Marine copepod</name>
    <dbReference type="NCBI Taxonomy" id="6832"/>
    <lineage>
        <taxon>Eukaryota</taxon>
        <taxon>Metazoa</taxon>
        <taxon>Ecdysozoa</taxon>
        <taxon>Arthropoda</taxon>
        <taxon>Crustacea</taxon>
        <taxon>Multicrustacea</taxon>
        <taxon>Hexanauplia</taxon>
        <taxon>Copepoda</taxon>
        <taxon>Harpacticoida</taxon>
        <taxon>Harpacticidae</taxon>
        <taxon>Tigriopus</taxon>
    </lineage>
</organism>
<dbReference type="Pfam" id="PF00085">
    <property type="entry name" value="Thioredoxin"/>
    <property type="match status" value="2"/>
</dbReference>
<dbReference type="EMBL" id="VCGU01000011">
    <property type="protein sequence ID" value="TRY67207.1"/>
    <property type="molecule type" value="Genomic_DNA"/>
</dbReference>
<evidence type="ECO:0000256" key="8">
    <source>
        <dbReference type="ARBA" id="ARBA00023157"/>
    </source>
</evidence>
<feature type="compositionally biased region" description="Acidic residues" evidence="14">
    <location>
        <begin position="475"/>
        <end position="497"/>
    </location>
</feature>
<dbReference type="OrthoDB" id="72053at2759"/>
<dbReference type="PRINTS" id="PR00421">
    <property type="entry name" value="THIOREDOXIN"/>
</dbReference>
<dbReference type="SUPFAM" id="SSF52833">
    <property type="entry name" value="Thioredoxin-like"/>
    <property type="match status" value="4"/>
</dbReference>